<feature type="region of interest" description="Disordered" evidence="1">
    <location>
        <begin position="1"/>
        <end position="21"/>
    </location>
</feature>
<dbReference type="EMBL" id="SRLO01001365">
    <property type="protein sequence ID" value="TNN38528.1"/>
    <property type="molecule type" value="Genomic_DNA"/>
</dbReference>
<keyword evidence="3" id="KW-1185">Reference proteome</keyword>
<reference evidence="2 3" key="1">
    <citation type="submission" date="2019-03" db="EMBL/GenBank/DDBJ databases">
        <title>First draft genome of Liparis tanakae, snailfish: a comprehensive survey of snailfish specific genes.</title>
        <authorList>
            <person name="Kim W."/>
            <person name="Song I."/>
            <person name="Jeong J.-H."/>
            <person name="Kim D."/>
            <person name="Kim S."/>
            <person name="Ryu S."/>
            <person name="Song J.Y."/>
            <person name="Lee S.K."/>
        </authorList>
    </citation>
    <scope>NUCLEOTIDE SEQUENCE [LARGE SCALE GENOMIC DNA]</scope>
    <source>
        <tissue evidence="2">Muscle</tissue>
    </source>
</reference>
<gene>
    <name evidence="2" type="ORF">EYF80_051309</name>
</gene>
<comment type="caution">
    <text evidence="2">The sequence shown here is derived from an EMBL/GenBank/DDBJ whole genome shotgun (WGS) entry which is preliminary data.</text>
</comment>
<evidence type="ECO:0000256" key="1">
    <source>
        <dbReference type="SAM" id="MobiDB-lite"/>
    </source>
</evidence>
<dbReference type="Proteomes" id="UP000314294">
    <property type="component" value="Unassembled WGS sequence"/>
</dbReference>
<proteinExistence type="predicted"/>
<evidence type="ECO:0000313" key="2">
    <source>
        <dbReference type="EMBL" id="TNN38528.1"/>
    </source>
</evidence>
<accession>A0A4Z2FBI8</accession>
<protein>
    <submittedName>
        <fullName evidence="2">Uncharacterized protein</fullName>
    </submittedName>
</protein>
<name>A0A4Z2FBI8_9TELE</name>
<organism evidence="2 3">
    <name type="scientific">Liparis tanakae</name>
    <name type="common">Tanaka's snailfish</name>
    <dbReference type="NCBI Taxonomy" id="230148"/>
    <lineage>
        <taxon>Eukaryota</taxon>
        <taxon>Metazoa</taxon>
        <taxon>Chordata</taxon>
        <taxon>Craniata</taxon>
        <taxon>Vertebrata</taxon>
        <taxon>Euteleostomi</taxon>
        <taxon>Actinopterygii</taxon>
        <taxon>Neopterygii</taxon>
        <taxon>Teleostei</taxon>
        <taxon>Neoteleostei</taxon>
        <taxon>Acanthomorphata</taxon>
        <taxon>Eupercaria</taxon>
        <taxon>Perciformes</taxon>
        <taxon>Cottioidei</taxon>
        <taxon>Cottales</taxon>
        <taxon>Liparidae</taxon>
        <taxon>Liparis</taxon>
    </lineage>
</organism>
<sequence length="99" mass="10429">MAASHLNHFNEAPPPPAALSGANLRSKQECVIAAGGPQRPPGVRSSGPNNPLSAERTPGRSSDPPQYFTVNSVAVCSLRPFVKTAVRRAPAAWARRSDT</sequence>
<evidence type="ECO:0000313" key="3">
    <source>
        <dbReference type="Proteomes" id="UP000314294"/>
    </source>
</evidence>
<feature type="region of interest" description="Disordered" evidence="1">
    <location>
        <begin position="33"/>
        <end position="66"/>
    </location>
</feature>
<dbReference type="AlphaFoldDB" id="A0A4Z2FBI8"/>